<evidence type="ECO:0000313" key="5">
    <source>
        <dbReference type="Proteomes" id="UP000604475"/>
    </source>
</evidence>
<dbReference type="InterPro" id="IPR003325">
    <property type="entry name" value="TerD"/>
</dbReference>
<reference evidence="4" key="1">
    <citation type="submission" date="2020-12" db="EMBL/GenBank/DDBJ databases">
        <title>Genomic characterization of non-nitrogen-fixing Frankia strains.</title>
        <authorList>
            <person name="Carlos-Shanley C."/>
            <person name="Guerra T."/>
            <person name="Hahn D."/>
        </authorList>
    </citation>
    <scope>NUCLEOTIDE SEQUENCE</scope>
    <source>
        <strain evidence="4">CN6</strain>
    </source>
</reference>
<proteinExistence type="inferred from homology"/>
<dbReference type="CDD" id="cd06974">
    <property type="entry name" value="TerD_like"/>
    <property type="match status" value="1"/>
</dbReference>
<evidence type="ECO:0000313" key="4">
    <source>
        <dbReference type="EMBL" id="MBL7628877.1"/>
    </source>
</evidence>
<dbReference type="RefSeq" id="WP_202999249.1">
    <property type="nucleotide sequence ID" value="NZ_JADWYU010000018.1"/>
</dbReference>
<dbReference type="Pfam" id="PF02342">
    <property type="entry name" value="TerD"/>
    <property type="match status" value="1"/>
</dbReference>
<comment type="caution">
    <text evidence="4">The sequence shown here is derived from an EMBL/GenBank/DDBJ whole genome shotgun (WGS) entry which is preliminary data.</text>
</comment>
<dbReference type="InterPro" id="IPR051324">
    <property type="entry name" value="Stress/Tellurium_Resist"/>
</dbReference>
<name>A0A937UPA6_9ACTN</name>
<organism evidence="4 5">
    <name type="scientific">Frankia nepalensis</name>
    <dbReference type="NCBI Taxonomy" id="1836974"/>
    <lineage>
        <taxon>Bacteria</taxon>
        <taxon>Bacillati</taxon>
        <taxon>Actinomycetota</taxon>
        <taxon>Actinomycetes</taxon>
        <taxon>Frankiales</taxon>
        <taxon>Frankiaceae</taxon>
        <taxon>Frankia</taxon>
    </lineage>
</organism>
<dbReference type="Proteomes" id="UP000604475">
    <property type="component" value="Unassembled WGS sequence"/>
</dbReference>
<accession>A0A937UPA6</accession>
<dbReference type="EMBL" id="JAEACQ010000196">
    <property type="protein sequence ID" value="MBL7628877.1"/>
    <property type="molecule type" value="Genomic_DNA"/>
</dbReference>
<feature type="domain" description="TerD" evidence="3">
    <location>
        <begin position="207"/>
        <end position="353"/>
    </location>
</feature>
<evidence type="ECO:0000259" key="3">
    <source>
        <dbReference type="Pfam" id="PF02342"/>
    </source>
</evidence>
<protein>
    <submittedName>
        <fullName evidence="4">TerD family protein</fullName>
    </submittedName>
</protein>
<dbReference type="PANTHER" id="PTHR32097">
    <property type="entry name" value="CAMP-BINDING PROTEIN 1-RELATED"/>
    <property type="match status" value="1"/>
</dbReference>
<dbReference type="AlphaFoldDB" id="A0A937UPA6"/>
<comment type="similarity">
    <text evidence="1">Belongs to the CAPAB/TerDEXZ family.</text>
</comment>
<feature type="region of interest" description="Disordered" evidence="2">
    <location>
        <begin position="24"/>
        <end position="90"/>
    </location>
</feature>
<evidence type="ECO:0000256" key="2">
    <source>
        <dbReference type="SAM" id="MobiDB-lite"/>
    </source>
</evidence>
<dbReference type="PANTHER" id="PTHR32097:SF4">
    <property type="entry name" value="GENERAL STRESS PROTEIN 16U"/>
    <property type="match status" value="1"/>
</dbReference>
<feature type="compositionally biased region" description="Pro residues" evidence="2">
    <location>
        <begin position="68"/>
        <end position="88"/>
    </location>
</feature>
<keyword evidence="5" id="KW-1185">Reference proteome</keyword>
<dbReference type="Gene3D" id="2.60.60.30">
    <property type="entry name" value="sav2460 like domains"/>
    <property type="match status" value="1"/>
</dbReference>
<sequence>MFDNLLADVRPGRLRDGGTIAVERTANESTATGPTAGPVPVLAYEPKPEPAVRPATGPCAEQDAVAPASPPTPAAVPAPVPPPTPAPAPAAHSILGRRVLVLGGPHDEAAKMRERIGFLGAVPAVNVTASLALAVCLNGAGLDRRMPRIRMLGVPVVSADEFTRQFDAGPSGLADDLPSSATSRRAGLLLPRGGVVDLPVAGAGDRWSVSATWSWDVGEVDLVAFLVGEDEQVAGDEDFVFYNQPSAGEAVRLMVEGPAEQTVVIDLTAVPGDVSRIVVAAALDGARTFGDVGPIEIAAAAPDGDTVLRATLDAGTTERTMVLAEIYQRNRRWRFRAVGQGYDHGLARLAESYGVDVQDS</sequence>
<gene>
    <name evidence="4" type="ORF">I7412_17280</name>
</gene>
<evidence type="ECO:0000256" key="1">
    <source>
        <dbReference type="ARBA" id="ARBA00008775"/>
    </source>
</evidence>